<dbReference type="HOGENOM" id="CLU_044951_2_0_6"/>
<evidence type="ECO:0000313" key="5">
    <source>
        <dbReference type="Proteomes" id="UP000032266"/>
    </source>
</evidence>
<organism evidence="3 5">
    <name type="scientific">Gynuella sunshinyii YC6258</name>
    <dbReference type="NCBI Taxonomy" id="1445510"/>
    <lineage>
        <taxon>Bacteria</taxon>
        <taxon>Pseudomonadati</taxon>
        <taxon>Pseudomonadota</taxon>
        <taxon>Gammaproteobacteria</taxon>
        <taxon>Oceanospirillales</taxon>
        <taxon>Saccharospirillaceae</taxon>
        <taxon>Gynuella</taxon>
    </lineage>
</organism>
<feature type="domain" description="EAL" evidence="1">
    <location>
        <begin position="1"/>
        <end position="210"/>
    </location>
</feature>
<dbReference type="InterPro" id="IPR052340">
    <property type="entry name" value="RNase_Y/CdgJ"/>
</dbReference>
<dbReference type="InterPro" id="IPR014408">
    <property type="entry name" value="dGMP_Pdiesterase_EAL/HD-GYP"/>
</dbReference>
<evidence type="ECO:0000313" key="4">
    <source>
        <dbReference type="EMBL" id="DAC80058.1"/>
    </source>
</evidence>
<proteinExistence type="predicted"/>
<accession>A0A0C5VZE9</accession>
<evidence type="ECO:0000259" key="2">
    <source>
        <dbReference type="PROSITE" id="PS51833"/>
    </source>
</evidence>
<dbReference type="EMBL" id="CP007142">
    <property type="protein sequence ID" value="AJQ95779.1"/>
    <property type="molecule type" value="Genomic_DNA"/>
</dbReference>
<sequence length="407" mass="46531">MSESEGDLILLAAQPIYRYDMSLFGSELLYRDPDSKSALEVGEVFATSEVVLNLCSSVSTQMEKLNRPVFINISKDFLLSETFLPLNPDLVFIELVERIEVDAAVVRSVKAWKRKGFHFALDDFEFDESWQPLLELAEVIKIDIMEQDVEQVRALKQQYSYLDTKWLAEKVENDEEFQTYKAMGFEYFQGYFLARPKLIHGKKIRPEQGNLVQVLKILNDESADIDSITDVVSRSPKLSMQLLRIINSSLYSLNKQVNSLQEAIVYLGLETLKYWAILFSFMSASDSPVEVFRLAMTRAKTCEFYCASLNLSKATAGKAFLIGLLSATDILLGIKTREFINMIDLSEEMSSALTRMEGDLGKVLKHVLITEQQVLKGEDFKSNMRLTVAFNQAFLWTEEVIREMERL</sequence>
<dbReference type="Pfam" id="PF08668">
    <property type="entry name" value="HDOD"/>
    <property type="match status" value="1"/>
</dbReference>
<protein>
    <submittedName>
        <fullName evidence="4">Cyclic di-GMP phosphodiesterase</fullName>
    </submittedName>
    <submittedName>
        <fullName evidence="3">Putative signal transduction protein containing EAL and modified HD-GYP domain</fullName>
    </submittedName>
</protein>
<dbReference type="PIRSF" id="PIRSF003180">
    <property type="entry name" value="DiGMPpdiest_YuxH"/>
    <property type="match status" value="1"/>
</dbReference>
<gene>
    <name evidence="3" type="ORF">YC6258_03743</name>
</gene>
<dbReference type="EMBL" id="BK010667">
    <property type="protein sequence ID" value="DAC80058.1"/>
    <property type="molecule type" value="Genomic_DNA"/>
</dbReference>
<dbReference type="SUPFAM" id="SSF109604">
    <property type="entry name" value="HD-domain/PDEase-like"/>
    <property type="match status" value="1"/>
</dbReference>
<dbReference type="OrthoDB" id="9804751at2"/>
<dbReference type="STRING" id="1445510.YC6258_03743"/>
<dbReference type="InterPro" id="IPR013976">
    <property type="entry name" value="HDOD"/>
</dbReference>
<dbReference type="KEGG" id="gsn:YC6258_03743"/>
<evidence type="ECO:0000259" key="1">
    <source>
        <dbReference type="PROSITE" id="PS50883"/>
    </source>
</evidence>
<reference evidence="4" key="2">
    <citation type="journal article" date="2019" name="Nat. Chem. Biol.">
        <title>Automated structure prediction of trans-acyltransferase polyketide synthase products.</title>
        <authorList>
            <person name="Helfrich E.J.N."/>
            <person name="Ueoka R."/>
            <person name="Dolev A."/>
            <person name="Rust M."/>
            <person name="Meoded R.A."/>
            <person name="Bhushan A."/>
            <person name="Califano G."/>
            <person name="Costa R."/>
            <person name="Gugger M."/>
            <person name="Steinbeck C."/>
            <person name="Moreno P."/>
            <person name="Piel J."/>
        </authorList>
    </citation>
    <scope>NUCLEOTIDE SEQUENCE</scope>
    <source>
        <strain evidence="4">YC6258</strain>
    </source>
</reference>
<dbReference type="PROSITE" id="PS50883">
    <property type="entry name" value="EAL"/>
    <property type="match status" value="1"/>
</dbReference>
<dbReference type="Gene3D" id="3.20.20.450">
    <property type="entry name" value="EAL domain"/>
    <property type="match status" value="1"/>
</dbReference>
<dbReference type="PANTHER" id="PTHR33525">
    <property type="match status" value="1"/>
</dbReference>
<dbReference type="PANTHER" id="PTHR33525:SF4">
    <property type="entry name" value="CYCLIC DI-GMP PHOSPHODIESTERASE CDGJ"/>
    <property type="match status" value="1"/>
</dbReference>
<name>A0A0C5VZE9_9GAMM</name>
<dbReference type="PROSITE" id="PS51833">
    <property type="entry name" value="HDOD"/>
    <property type="match status" value="1"/>
</dbReference>
<dbReference type="Gene3D" id="1.10.3210.10">
    <property type="entry name" value="Hypothetical protein af1432"/>
    <property type="match status" value="1"/>
</dbReference>
<dbReference type="Proteomes" id="UP000032266">
    <property type="component" value="Chromosome"/>
</dbReference>
<dbReference type="SMART" id="SM00052">
    <property type="entry name" value="EAL"/>
    <property type="match status" value="1"/>
</dbReference>
<evidence type="ECO:0000313" key="3">
    <source>
        <dbReference type="EMBL" id="AJQ95779.1"/>
    </source>
</evidence>
<dbReference type="SUPFAM" id="SSF141868">
    <property type="entry name" value="EAL domain-like"/>
    <property type="match status" value="1"/>
</dbReference>
<keyword evidence="5" id="KW-1185">Reference proteome</keyword>
<dbReference type="Pfam" id="PF00563">
    <property type="entry name" value="EAL"/>
    <property type="match status" value="1"/>
</dbReference>
<dbReference type="InterPro" id="IPR001633">
    <property type="entry name" value="EAL_dom"/>
</dbReference>
<feature type="domain" description="HDOD" evidence="2">
    <location>
        <begin position="204"/>
        <end position="394"/>
    </location>
</feature>
<dbReference type="RefSeq" id="WP_052830363.1">
    <property type="nucleotide sequence ID" value="NZ_CP007142.1"/>
</dbReference>
<reference evidence="3 5" key="1">
    <citation type="submission" date="2014-01" db="EMBL/GenBank/DDBJ databases">
        <title>Full genme sequencing of cellulolytic bacterium Gynuella sunshinyii YC6258T gen. nov., sp. nov.</title>
        <authorList>
            <person name="Khan H."/>
            <person name="Chung E.J."/>
            <person name="Chung Y.R."/>
        </authorList>
    </citation>
    <scope>NUCLEOTIDE SEQUENCE [LARGE SCALE GENOMIC DNA]</scope>
    <source>
        <strain evidence="3 5">YC6258</strain>
    </source>
</reference>
<dbReference type="InterPro" id="IPR035919">
    <property type="entry name" value="EAL_sf"/>
</dbReference>
<dbReference type="AlphaFoldDB" id="A0A0C5VZE9"/>